<protein>
    <submittedName>
        <fullName evidence="1">Uncharacterized protein</fullName>
    </submittedName>
</protein>
<keyword evidence="2" id="KW-1185">Reference proteome</keyword>
<accession>A0ACB8WRE8</accession>
<organism evidence="1 2">
    <name type="scientific">Scortum barcoo</name>
    <name type="common">barcoo grunter</name>
    <dbReference type="NCBI Taxonomy" id="214431"/>
    <lineage>
        <taxon>Eukaryota</taxon>
        <taxon>Metazoa</taxon>
        <taxon>Chordata</taxon>
        <taxon>Craniata</taxon>
        <taxon>Vertebrata</taxon>
        <taxon>Euteleostomi</taxon>
        <taxon>Actinopterygii</taxon>
        <taxon>Neopterygii</taxon>
        <taxon>Teleostei</taxon>
        <taxon>Neoteleostei</taxon>
        <taxon>Acanthomorphata</taxon>
        <taxon>Eupercaria</taxon>
        <taxon>Centrarchiformes</taxon>
        <taxon>Terapontoidei</taxon>
        <taxon>Terapontidae</taxon>
        <taxon>Scortum</taxon>
    </lineage>
</organism>
<evidence type="ECO:0000313" key="1">
    <source>
        <dbReference type="EMBL" id="KAI3370413.1"/>
    </source>
</evidence>
<feature type="non-terminal residue" evidence="1">
    <location>
        <position position="1"/>
    </location>
</feature>
<dbReference type="EMBL" id="CM041537">
    <property type="protein sequence ID" value="KAI3370413.1"/>
    <property type="molecule type" value="Genomic_DNA"/>
</dbReference>
<gene>
    <name evidence="1" type="ORF">L3Q82_025179</name>
</gene>
<evidence type="ECO:0000313" key="2">
    <source>
        <dbReference type="Proteomes" id="UP000831701"/>
    </source>
</evidence>
<proteinExistence type="predicted"/>
<reference evidence="1" key="1">
    <citation type="submission" date="2022-04" db="EMBL/GenBank/DDBJ databases">
        <title>Jade perch genome.</title>
        <authorList>
            <person name="Chao B."/>
        </authorList>
    </citation>
    <scope>NUCLEOTIDE SEQUENCE</scope>
    <source>
        <strain evidence="1">CB-2022</strain>
    </source>
</reference>
<sequence length="1240" mass="139617">PQITNMERTSSVSRKAMAHQHTGEVMIAGEQLRLRLHDGKLIKDRRYHLRTYPNCFVAQELIDWLVSHKEAPDRATAVCLMQHLMDHDIIHHVCDKRPVFKDAKLLYRFRKDDGTFPFNTEVKIFMRGQWLYEQLIGDKNSILQLREEHGLAYQRSLPGCQLIDWLLQNGEVENRRRGLELCRALQEHGIIQHVAKRHHFFDSGLLYQFCINFRRRRRLSQLLNENEQDSEESVMVSTQEDNHPESPFVVRRTPPQEGNIAFQSVLRRNYTCKELLAPGAPFIKRVLTVIGDALGWGFVVRGMAPCYVQAVDPGSPAAAAGVKARQFVCQVNGRRPGGCSSRADVTANQLAQLARCGASAPAAGRDTVIITTIIITIICGTFMLGFCFLSLLGEMYQLPVNNLTRIRRARKQVKKALGDIGLEYCKEAAEEFKDFCPNEQFVKGSLCLDICAWDPSYSKTQEYRSKPFCCTECPFSSKYYSGYKNHFRNVHRKIFESKILLNCPYCTFTASKRTLETHVKIFHIPSSARSYGNAHGAALGKKDKMYLDRGRQGDGVEKAMYFCKKCTFRDTLYNVVRRHIYREHFQHIVSPYLGMVSESSVKNGANSVNGNNILCKRCQFSTRSYEALVQHVIEYHERIGAQVTTMIGHANIMVSRSQALSVAHQKAPLIVTRGHSLRADPIAQPVIGYLKPVPPVLKNQSSITGSQVRLSVSGNSSVAENNAAGVNTAQTQKWKICTVCNELFPENLYNAHFENAHKAKKVWALAKYIMKIHNFTSKCLLCNRYLPSDTLLNHMLIHGLTCPQCHSAFHNVEKMMEHVAQAHPDDFVGPPGASPLTFDLTFKQEKSSNVQLVVLTFNMKESINGQDQPAPAQNSAPPLVKVTAPRMIEKKSEPLARSVPSSTHKSEVGKTLCPLCFTILKGPISDALAMHLRERHQVLQTMHPVEKKMTYKCIHCLGVYTSNMVASTITLHLVQCRAVGRAQASQGFKSALTLNSSGAGFLKRQPPTPALSNPKRMKLSKESKISSTTVGNPSESDDLALDPRSYEHKTYEARKNFLTSYFNRRPYLTPQEEEKLSASLWLWKSDISSHFAAKRRMCERLCETKKLSVLLGFDMHAVRKVKHDLIFEESKFEGISVGRSGGLKSGTPKTDQNKQCETLNCTLKLSTCTETISIDSDSEPETDKTPNENGRVEMNQQENVKSQEPANVTAETEPVTIDDSSREKESALQDGNANTWMTFC</sequence>
<name>A0ACB8WRE8_9TELE</name>
<dbReference type="Proteomes" id="UP000831701">
    <property type="component" value="Chromosome 7"/>
</dbReference>
<comment type="caution">
    <text evidence="1">The sequence shown here is derived from an EMBL/GenBank/DDBJ whole genome shotgun (WGS) entry which is preliminary data.</text>
</comment>